<dbReference type="STRING" id="235279.HH_0084"/>
<accession>Q7VK08</accession>
<evidence type="ECO:0000313" key="1">
    <source>
        <dbReference type="EMBL" id="AAP76681.1"/>
    </source>
</evidence>
<dbReference type="KEGG" id="hhe:HH_0084"/>
<sequence>MELDVFKENLTRKEILEFARLREKHANVFKKCKINIHRNHAFEAIISIINPFLQKSGIFGEFNLSSYDESFLFAFMQEEVWQKADLEIVWIDFNHYKNTAILPYLLERLKALRHLSLAPILVIALDIDTNIDEDSEDLKAFLDISDCEIVFISHLLSGFNKSDLIDEVKSKITGSRLSNFACVKLAQLLGLVWIPAFLLPHLKAIVCDLDNTLYRGILGEDGISGIIINEDYQNLQKQILSYKKQGFLLAIASKNEEEDAKELFKTRKDFVLQWGDFDMKKINWNPKAQSLQEIAQRFNIGLDSILFIDDNLAEVQSVQSLGVKTILATSPSEVLRILSLFPQLKKINVKREDLLRSLDIRANVQRESFKELPKSEYFESLCMQLEFCINDIDNVERIEELLNKTNQFIANYTRPSLEQVRGWIMDKQYCVVSIAMQDKLSDSGIIGIFVGKSEETHLCLIDLCVSCRALGRKIEDIMLFQSLSLMADYLKVKKENVKVYYQNGARNAPFLSFLDSLNRESKSENFVILKVSELDTDGLKINIKEVK</sequence>
<dbReference type="InterPro" id="IPR010037">
    <property type="entry name" value="FkbH_domain"/>
</dbReference>
<organism evidence="1 2">
    <name type="scientific">Helicobacter hepaticus (strain ATCC 51449 / 3B1)</name>
    <dbReference type="NCBI Taxonomy" id="235279"/>
    <lineage>
        <taxon>Bacteria</taxon>
        <taxon>Pseudomonadati</taxon>
        <taxon>Campylobacterota</taxon>
        <taxon>Epsilonproteobacteria</taxon>
        <taxon>Campylobacterales</taxon>
        <taxon>Helicobacteraceae</taxon>
        <taxon>Helicobacter</taxon>
    </lineage>
</organism>
<evidence type="ECO:0008006" key="3">
    <source>
        <dbReference type="Google" id="ProtNLM"/>
    </source>
</evidence>
<dbReference type="EMBL" id="AE017125">
    <property type="protein sequence ID" value="AAP76681.1"/>
    <property type="molecule type" value="Genomic_DNA"/>
</dbReference>
<dbReference type="Gene3D" id="3.40.50.1000">
    <property type="entry name" value="HAD superfamily/HAD-like"/>
    <property type="match status" value="1"/>
</dbReference>
<dbReference type="HOGENOM" id="CLU_018095_1_1_7"/>
<gene>
    <name evidence="1" type="ordered locus">HH_0084</name>
</gene>
<evidence type="ECO:0000313" key="2">
    <source>
        <dbReference type="Proteomes" id="UP000002495"/>
    </source>
</evidence>
<dbReference type="Proteomes" id="UP000002495">
    <property type="component" value="Chromosome"/>
</dbReference>
<protein>
    <recommendedName>
        <fullName evidence="3">HAD-IIIC family phosphatase</fullName>
    </recommendedName>
</protein>
<name>Q7VK08_HELHP</name>
<dbReference type="eggNOG" id="COG3882">
    <property type="taxonomic scope" value="Bacteria"/>
</dbReference>
<dbReference type="NCBIfam" id="TIGR01681">
    <property type="entry name" value="HAD-SF-IIIC"/>
    <property type="match status" value="1"/>
</dbReference>
<dbReference type="OrthoDB" id="323926at2"/>
<dbReference type="InterPro" id="IPR010033">
    <property type="entry name" value="HAD_SF_ppase_IIIC"/>
</dbReference>
<dbReference type="InterPro" id="IPR023214">
    <property type="entry name" value="HAD_sf"/>
</dbReference>
<dbReference type="RefSeq" id="WP_011114927.1">
    <property type="nucleotide sequence ID" value="NC_004917.1"/>
</dbReference>
<keyword evidence="2" id="KW-1185">Reference proteome</keyword>
<dbReference type="SUPFAM" id="SSF56784">
    <property type="entry name" value="HAD-like"/>
    <property type="match status" value="1"/>
</dbReference>
<dbReference type="NCBIfam" id="TIGR01686">
    <property type="entry name" value="FkbH"/>
    <property type="match status" value="1"/>
</dbReference>
<reference evidence="1 2" key="1">
    <citation type="journal article" date="2003" name="Proc. Natl. Acad. Sci. U.S.A.">
        <title>The complete genome sequence of the carcinogenic bacterium Helicobacter hepaticus.</title>
        <authorList>
            <person name="Suerbaum S."/>
            <person name="Josenhans C."/>
            <person name="Sterzenbach T."/>
            <person name="Drescher B."/>
            <person name="Brandt P."/>
            <person name="Bell M."/>
            <person name="Droege M."/>
            <person name="Fartmann B."/>
            <person name="Fischer H.-P."/>
            <person name="Ge Z."/>
            <person name="Hoerster A."/>
            <person name="Holland R."/>
            <person name="Klein K."/>
            <person name="Koenig J."/>
            <person name="Macko L."/>
            <person name="Mendz G.L."/>
            <person name="Nyakatura G."/>
            <person name="Schauer D.B."/>
            <person name="Shen Z."/>
            <person name="Weber J."/>
            <person name="Frosch M."/>
            <person name="Fox J.G."/>
        </authorList>
    </citation>
    <scope>NUCLEOTIDE SEQUENCE [LARGE SCALE GENOMIC DNA]</scope>
    <source>
        <strain evidence="2">ATCC 51449 / 3B1</strain>
    </source>
</reference>
<proteinExistence type="predicted"/>
<dbReference type="AlphaFoldDB" id="Q7VK08"/>
<dbReference type="InterPro" id="IPR036412">
    <property type="entry name" value="HAD-like_sf"/>
</dbReference>